<gene>
    <name evidence="1" type="ORF">llap_12469</name>
</gene>
<evidence type="ECO:0000313" key="1">
    <source>
        <dbReference type="EMBL" id="PKU37227.1"/>
    </source>
</evidence>
<dbReference type="AlphaFoldDB" id="A0A2I0TTW7"/>
<accession>A0A2I0TTW7</accession>
<protein>
    <submittedName>
        <fullName evidence="1">Uncharacterized protein</fullName>
    </submittedName>
</protein>
<sequence length="136" mass="14990">MLQEWLLAMSIATDSDVGSGVQCLDYMINWREKKTDTLFTNLLNAFLPGGYHSSGFSMIFFLNRAITLENQLVILATSVTDAGGYYVQAVNEKNGENKTSPFIHLSVASFAFSLLSRVSSKETLVAVAWVVSRVNV</sequence>
<dbReference type="Proteomes" id="UP000233556">
    <property type="component" value="Unassembled WGS sequence"/>
</dbReference>
<organism evidence="1 2">
    <name type="scientific">Limosa lapponica baueri</name>
    <dbReference type="NCBI Taxonomy" id="1758121"/>
    <lineage>
        <taxon>Eukaryota</taxon>
        <taxon>Metazoa</taxon>
        <taxon>Chordata</taxon>
        <taxon>Craniata</taxon>
        <taxon>Vertebrata</taxon>
        <taxon>Euteleostomi</taxon>
        <taxon>Archelosauria</taxon>
        <taxon>Archosauria</taxon>
        <taxon>Dinosauria</taxon>
        <taxon>Saurischia</taxon>
        <taxon>Theropoda</taxon>
        <taxon>Coelurosauria</taxon>
        <taxon>Aves</taxon>
        <taxon>Neognathae</taxon>
        <taxon>Neoaves</taxon>
        <taxon>Charadriiformes</taxon>
        <taxon>Scolopacidae</taxon>
        <taxon>Limosa</taxon>
    </lineage>
</organism>
<dbReference type="OrthoDB" id="8923679at2759"/>
<name>A0A2I0TTW7_LIMLA</name>
<reference evidence="2" key="1">
    <citation type="submission" date="2017-11" db="EMBL/GenBank/DDBJ databases">
        <authorList>
            <person name="Lima N.C."/>
            <person name="Parody-Merino A.M."/>
            <person name="Battley P.F."/>
            <person name="Fidler A.E."/>
            <person name="Prosdocimi F."/>
        </authorList>
    </citation>
    <scope>NUCLEOTIDE SEQUENCE [LARGE SCALE GENOMIC DNA]</scope>
</reference>
<proteinExistence type="predicted"/>
<dbReference type="EMBL" id="KZ507241">
    <property type="protein sequence ID" value="PKU37227.1"/>
    <property type="molecule type" value="Genomic_DNA"/>
</dbReference>
<keyword evidence="2" id="KW-1185">Reference proteome</keyword>
<reference evidence="2" key="2">
    <citation type="submission" date="2017-12" db="EMBL/GenBank/DDBJ databases">
        <title>Genome sequence of the Bar-tailed Godwit (Limosa lapponica baueri).</title>
        <authorList>
            <person name="Lima N.C.B."/>
            <person name="Parody-Merino A.M."/>
            <person name="Battley P.F."/>
            <person name="Fidler A.E."/>
            <person name="Prosdocimi F."/>
        </authorList>
    </citation>
    <scope>NUCLEOTIDE SEQUENCE [LARGE SCALE GENOMIC DNA]</scope>
</reference>
<evidence type="ECO:0000313" key="2">
    <source>
        <dbReference type="Proteomes" id="UP000233556"/>
    </source>
</evidence>